<evidence type="ECO:0000256" key="1">
    <source>
        <dbReference type="SAM" id="Phobius"/>
    </source>
</evidence>
<evidence type="ECO:0008006" key="4">
    <source>
        <dbReference type="Google" id="ProtNLM"/>
    </source>
</evidence>
<gene>
    <name evidence="2" type="ORF">CUS_5395</name>
</gene>
<protein>
    <recommendedName>
        <fullName evidence="4">Zinc-ribbon domain-containing protein</fullName>
    </recommendedName>
</protein>
<dbReference type="EMBL" id="ADKM02000135">
    <property type="protein sequence ID" value="EGC01061.1"/>
    <property type="molecule type" value="Genomic_DNA"/>
</dbReference>
<feature type="transmembrane region" description="Helical" evidence="1">
    <location>
        <begin position="126"/>
        <end position="147"/>
    </location>
</feature>
<accession>E9SI30</accession>
<keyword evidence="1" id="KW-1133">Transmembrane helix</keyword>
<sequence length="153" mass="16834">MPKFCNSCGTTNNDNITNCINCGAALDDGSYIHLGADNNANSINGIYEPSFGQNGYGQQYGQNYYQPYQTPYYQNYPVPNADFFSQPTTTLGWVGWIIVTRIFPFIGCLVMFFMTNDKSAKNYAKANLAVTAVGAIILAIISILFFSDGLNIN</sequence>
<keyword evidence="3" id="KW-1185">Reference proteome</keyword>
<evidence type="ECO:0000313" key="3">
    <source>
        <dbReference type="Proteomes" id="UP000004259"/>
    </source>
</evidence>
<keyword evidence="1" id="KW-0812">Transmembrane</keyword>
<evidence type="ECO:0000313" key="2">
    <source>
        <dbReference type="EMBL" id="EGC01061.1"/>
    </source>
</evidence>
<keyword evidence="1" id="KW-0472">Membrane</keyword>
<dbReference type="RefSeq" id="WP_002853512.1">
    <property type="nucleotide sequence ID" value="NZ_ADKM02000135.1"/>
</dbReference>
<dbReference type="STRING" id="246199.CUS_5395"/>
<comment type="caution">
    <text evidence="2">The sequence shown here is derived from an EMBL/GenBank/DDBJ whole genome shotgun (WGS) entry which is preliminary data.</text>
</comment>
<organism evidence="2 3">
    <name type="scientific">Ruminococcus albus 8</name>
    <dbReference type="NCBI Taxonomy" id="246199"/>
    <lineage>
        <taxon>Bacteria</taxon>
        <taxon>Bacillati</taxon>
        <taxon>Bacillota</taxon>
        <taxon>Clostridia</taxon>
        <taxon>Eubacteriales</taxon>
        <taxon>Oscillospiraceae</taxon>
        <taxon>Ruminococcus</taxon>
    </lineage>
</organism>
<feature type="transmembrane region" description="Helical" evidence="1">
    <location>
        <begin position="93"/>
        <end position="114"/>
    </location>
</feature>
<dbReference type="Proteomes" id="UP000004259">
    <property type="component" value="Unassembled WGS sequence"/>
</dbReference>
<name>E9SI30_RUMAL</name>
<proteinExistence type="predicted"/>
<reference evidence="2 3" key="1">
    <citation type="submission" date="2011-02" db="EMBL/GenBank/DDBJ databases">
        <authorList>
            <person name="Nelson K.E."/>
            <person name="Sutton G."/>
            <person name="Torralba M."/>
            <person name="Durkin S."/>
            <person name="Harkins D."/>
            <person name="Montgomery R."/>
            <person name="Ziemer C."/>
            <person name="Klaassens E."/>
            <person name="Ocuiv P."/>
            <person name="Morrison M."/>
        </authorList>
    </citation>
    <scope>NUCLEOTIDE SEQUENCE [LARGE SCALE GENOMIC DNA]</scope>
    <source>
        <strain evidence="2 3">8</strain>
    </source>
</reference>
<dbReference type="AlphaFoldDB" id="E9SI30"/>